<accession>A0A975L7Q3</accession>
<dbReference type="KEGG" id="nec:KGD82_22765"/>
<evidence type="ECO:0000313" key="1">
    <source>
        <dbReference type="EMBL" id="QVJ01059.1"/>
    </source>
</evidence>
<reference evidence="1" key="1">
    <citation type="submission" date="2021-05" db="EMBL/GenBank/DDBJ databases">
        <authorList>
            <person name="Kaiqin L."/>
            <person name="Jian G."/>
        </authorList>
    </citation>
    <scope>NUCLEOTIDE SEQUENCE</scope>
    <source>
        <strain evidence="1">HDS5</strain>
    </source>
</reference>
<gene>
    <name evidence="1" type="ORF">KGD82_22765</name>
</gene>
<proteinExistence type="predicted"/>
<dbReference type="AlphaFoldDB" id="A0A975L7Q3"/>
<organism evidence="1 2">
    <name type="scientific">Nocardiopsis eucommiae</name>
    <dbReference type="NCBI Taxonomy" id="2831970"/>
    <lineage>
        <taxon>Bacteria</taxon>
        <taxon>Bacillati</taxon>
        <taxon>Actinomycetota</taxon>
        <taxon>Actinomycetes</taxon>
        <taxon>Streptosporangiales</taxon>
        <taxon>Nocardiopsidaceae</taxon>
        <taxon>Nocardiopsis</taxon>
    </lineage>
</organism>
<name>A0A975L7Q3_9ACTN</name>
<keyword evidence="2" id="KW-1185">Reference proteome</keyword>
<evidence type="ECO:0000313" key="2">
    <source>
        <dbReference type="Proteomes" id="UP000682416"/>
    </source>
</evidence>
<dbReference type="Proteomes" id="UP000682416">
    <property type="component" value="Chromosome"/>
</dbReference>
<sequence>MYTEDPQQLADLHGFQVHGAFYEFLAERDDWTDLARGEFDRAMARVMREQE</sequence>
<dbReference type="EMBL" id="CP074402">
    <property type="protein sequence ID" value="QVJ01059.1"/>
    <property type="molecule type" value="Genomic_DNA"/>
</dbReference>
<protein>
    <submittedName>
        <fullName evidence="1">Uncharacterized protein</fullName>
    </submittedName>
</protein>